<evidence type="ECO:0008006" key="2">
    <source>
        <dbReference type="Google" id="ProtNLM"/>
    </source>
</evidence>
<reference evidence="1" key="1">
    <citation type="submission" date="2024-06" db="EMBL/GenBank/DDBJ databases">
        <title>This phage originates from the Bacteriophage catalogue of the Bacteriophage Competence Centre, Department of Microbiology und Biotechnology, Max Rubner-Institut, Kiel, Germany.</title>
        <authorList>
            <person name="Sprotte S."/>
            <person name="Brinks E."/>
            <person name="Hille F."/>
        </authorList>
    </citation>
    <scope>NUCLEOTIDE SEQUENCE</scope>
</reference>
<sequence length="90" mass="9565">MIVNIKQALLAGFIGVILGLVAQSAFAAERADNSNQGVSHIENQTKVYENTTAGKERAAWSSGRVIEVGDSVSCYNPALNRVNGVKVRCS</sequence>
<name>A0AB39C3P8_9CAUD</name>
<protein>
    <recommendedName>
        <fullName evidence="2">Phage protein</fullName>
    </recommendedName>
</protein>
<organism evidence="1">
    <name type="scientific">Klebsiella phage PMBT64</name>
    <dbReference type="NCBI Taxonomy" id="3229740"/>
    <lineage>
        <taxon>Viruses</taxon>
        <taxon>Duplodnaviria</taxon>
        <taxon>Heunggongvirae</taxon>
        <taxon>Uroviricota</taxon>
        <taxon>Caudoviricetes</taxon>
    </lineage>
</organism>
<dbReference type="EMBL" id="PP926510">
    <property type="protein sequence ID" value="XDJ01081.1"/>
    <property type="molecule type" value="Genomic_DNA"/>
</dbReference>
<proteinExistence type="predicted"/>
<evidence type="ECO:0000313" key="1">
    <source>
        <dbReference type="EMBL" id="XDJ01081.1"/>
    </source>
</evidence>
<accession>A0AB39C3P8</accession>